<dbReference type="GO" id="GO:0004348">
    <property type="term" value="F:glucosylceramidase activity"/>
    <property type="evidence" value="ECO:0007669"/>
    <property type="project" value="InterPro"/>
</dbReference>
<dbReference type="PRINTS" id="PR00843">
    <property type="entry name" value="GLHYDRLASE30"/>
</dbReference>
<sequence>MTKVRTVITAKDTGERLSPREGIVFRVRNTGEKADVQLQPEQAFQQMLGFGGAFTEAAAYTLSRMSPGKRAEVIRRYFHPEEGLNYSMGRVHIHSCDFALGNYTYVQDGDTELATFDIAHDHKWVLPLIKDAMEVRGGPFKMLASPWSPPAWMKTNGEMNNGGSLKPEFANVWARYYTKFIEAYRREGIPVWAVSVQNEPAAVQTWDSCVYSAEEERDFVKNHLGPVMHEAGLADVNIVIWDHNRDIMVERASTVLSDPEAARYVWGTGIHWYGGEEFGKVARVHELFPEKHLLFTEGCQEGGVRLGEWFTGERYGRNMIGDLNAWTEGYLDWNLVLDETGGPNHVGNFCDAPVIADTATDEVHYNSSYYYIGHFSKFIAPGAVRIGLAAAAEGVLSTAFRNPDGSLAVVLMNEGENARSVTLGLGDELAECELPPHSIATHIISQMG</sequence>
<dbReference type="InterPro" id="IPR001139">
    <property type="entry name" value="Glyco_hydro_30"/>
</dbReference>
<dbReference type="KEGG" id="pgm:PGRAT_02615"/>
<dbReference type="InterPro" id="IPR033453">
    <property type="entry name" value="Glyco_hydro_30_TIM-barrel"/>
</dbReference>
<reference evidence="7 8" key="1">
    <citation type="submission" date="2014-08" db="EMBL/GenBank/DDBJ databases">
        <title>Comparative genomics of the Paenibacillus odorifer group.</title>
        <authorList>
            <person name="den Bakker H.C."/>
            <person name="Tsai Y.-C."/>
            <person name="Martin N."/>
            <person name="Korlach J."/>
            <person name="Wiedmann M."/>
        </authorList>
    </citation>
    <scope>NUCLEOTIDE SEQUENCE [LARGE SCALE GENOMIC DNA]</scope>
    <source>
        <strain evidence="7 8">DSM 15220</strain>
    </source>
</reference>
<comment type="similarity">
    <text evidence="1 4">Belongs to the glycosyl hydrolase 30 family.</text>
</comment>
<proteinExistence type="inferred from homology"/>
<dbReference type="GO" id="GO:0016020">
    <property type="term" value="C:membrane"/>
    <property type="evidence" value="ECO:0007669"/>
    <property type="project" value="GOC"/>
</dbReference>
<dbReference type="STRING" id="189425.PGRAT_02615"/>
<dbReference type="GO" id="GO:0006680">
    <property type="term" value="P:glucosylceramide catabolic process"/>
    <property type="evidence" value="ECO:0007669"/>
    <property type="project" value="TreeGrafter"/>
</dbReference>
<dbReference type="eggNOG" id="COG5520">
    <property type="taxonomic scope" value="Bacteria"/>
</dbReference>
<feature type="domain" description="Glycosyl hydrolase family 30 TIM-barrel" evidence="5">
    <location>
        <begin position="49"/>
        <end position="379"/>
    </location>
</feature>
<feature type="domain" description="Glycosyl hydrolase family 30 beta sandwich" evidence="6">
    <location>
        <begin position="382"/>
        <end position="441"/>
    </location>
</feature>
<dbReference type="InterPro" id="IPR017853">
    <property type="entry name" value="GH"/>
</dbReference>
<dbReference type="InterPro" id="IPR013780">
    <property type="entry name" value="Glyco_hydro_b"/>
</dbReference>
<dbReference type="Proteomes" id="UP000029500">
    <property type="component" value="Chromosome"/>
</dbReference>
<dbReference type="EMBL" id="CP009287">
    <property type="protein sequence ID" value="AIQ66668.1"/>
    <property type="molecule type" value="Genomic_DNA"/>
</dbReference>
<dbReference type="Pfam" id="PF17189">
    <property type="entry name" value="Glyco_hydro_30C"/>
    <property type="match status" value="1"/>
</dbReference>
<evidence type="ECO:0000313" key="7">
    <source>
        <dbReference type="EMBL" id="AIQ66668.1"/>
    </source>
</evidence>
<evidence type="ECO:0000256" key="1">
    <source>
        <dbReference type="ARBA" id="ARBA00005382"/>
    </source>
</evidence>
<keyword evidence="3 4" id="KW-0378">Hydrolase</keyword>
<dbReference type="SUPFAM" id="SSF51445">
    <property type="entry name" value="(Trans)glycosidases"/>
    <property type="match status" value="1"/>
</dbReference>
<keyword evidence="4" id="KW-0326">Glycosidase</keyword>
<protein>
    <submittedName>
        <fullName evidence="7">Glucosylceramidase</fullName>
    </submittedName>
</protein>
<keyword evidence="8" id="KW-1185">Reference proteome</keyword>
<dbReference type="Gene3D" id="2.60.40.1180">
    <property type="entry name" value="Golgi alpha-mannosidase II"/>
    <property type="match status" value="1"/>
</dbReference>
<evidence type="ECO:0000256" key="3">
    <source>
        <dbReference type="ARBA" id="ARBA00022801"/>
    </source>
</evidence>
<dbReference type="AlphaFoldDB" id="A0A089M578"/>
<dbReference type="PANTHER" id="PTHR11069:SF23">
    <property type="entry name" value="LYSOSOMAL ACID GLUCOSYLCERAMIDASE"/>
    <property type="match status" value="1"/>
</dbReference>
<dbReference type="OrthoDB" id="9806701at2"/>
<evidence type="ECO:0000259" key="5">
    <source>
        <dbReference type="Pfam" id="PF02055"/>
    </source>
</evidence>
<gene>
    <name evidence="7" type="ORF">PGRAT_02615</name>
</gene>
<evidence type="ECO:0000256" key="2">
    <source>
        <dbReference type="ARBA" id="ARBA00022729"/>
    </source>
</evidence>
<evidence type="ECO:0000313" key="8">
    <source>
        <dbReference type="Proteomes" id="UP000029500"/>
    </source>
</evidence>
<name>A0A089M578_9BACL</name>
<accession>A0A089M578</accession>
<evidence type="ECO:0000259" key="6">
    <source>
        <dbReference type="Pfam" id="PF17189"/>
    </source>
</evidence>
<dbReference type="SUPFAM" id="SSF51011">
    <property type="entry name" value="Glycosyl hydrolase domain"/>
    <property type="match status" value="1"/>
</dbReference>
<dbReference type="Gene3D" id="3.20.20.80">
    <property type="entry name" value="Glycosidases"/>
    <property type="match status" value="1"/>
</dbReference>
<dbReference type="Pfam" id="PF02055">
    <property type="entry name" value="Glyco_hydro_30"/>
    <property type="match status" value="1"/>
</dbReference>
<dbReference type="RefSeq" id="WP_025707430.1">
    <property type="nucleotide sequence ID" value="NZ_CP009287.1"/>
</dbReference>
<evidence type="ECO:0000256" key="4">
    <source>
        <dbReference type="RuleBase" id="RU361188"/>
    </source>
</evidence>
<dbReference type="HOGENOM" id="CLU_014379_1_1_9"/>
<keyword evidence="2" id="KW-0732">Signal</keyword>
<dbReference type="InterPro" id="IPR033452">
    <property type="entry name" value="GH30_C"/>
</dbReference>
<dbReference type="PANTHER" id="PTHR11069">
    <property type="entry name" value="GLUCOSYLCERAMIDASE"/>
    <property type="match status" value="1"/>
</dbReference>
<organism evidence="7 8">
    <name type="scientific">Paenibacillus graminis</name>
    <dbReference type="NCBI Taxonomy" id="189425"/>
    <lineage>
        <taxon>Bacteria</taxon>
        <taxon>Bacillati</taxon>
        <taxon>Bacillota</taxon>
        <taxon>Bacilli</taxon>
        <taxon>Bacillales</taxon>
        <taxon>Paenibacillaceae</taxon>
        <taxon>Paenibacillus</taxon>
    </lineage>
</organism>